<proteinExistence type="predicted"/>
<keyword evidence="2" id="KW-1185">Reference proteome</keyword>
<dbReference type="EMBL" id="JH159153">
    <property type="protein sequence ID" value="EGZ19901.1"/>
    <property type="molecule type" value="Genomic_DNA"/>
</dbReference>
<feature type="non-terminal residue" evidence="1">
    <location>
        <position position="1"/>
    </location>
</feature>
<gene>
    <name evidence="1" type="ORF">PHYSODRAFT_403700</name>
</gene>
<feature type="non-terminal residue" evidence="1">
    <location>
        <position position="113"/>
    </location>
</feature>
<dbReference type="AlphaFoldDB" id="G4ZBH9"/>
<sequence length="113" mass="12988">ASNYVCIGQMKKLSWMRPALTLGPGPASSTRNRSFVTRSEKVRVLNPISTLLCSMYFMRVYYSCKLHKRVNLIALDEQLIQHKITFCTKCVEGCFKWDTQKPVQSQAVGYEVY</sequence>
<accession>G4ZBH9</accession>
<dbReference type="RefSeq" id="XP_009522618.1">
    <property type="nucleotide sequence ID" value="XM_009524323.1"/>
</dbReference>
<name>G4ZBH9_PHYSP</name>
<protein>
    <submittedName>
        <fullName evidence="1">Uncharacterized protein</fullName>
    </submittedName>
</protein>
<dbReference type="Proteomes" id="UP000002640">
    <property type="component" value="Unassembled WGS sequence"/>
</dbReference>
<organism evidence="1 2">
    <name type="scientific">Phytophthora sojae (strain P6497)</name>
    <name type="common">Soybean stem and root rot agent</name>
    <name type="synonym">Phytophthora megasperma f. sp. glycines</name>
    <dbReference type="NCBI Taxonomy" id="1094619"/>
    <lineage>
        <taxon>Eukaryota</taxon>
        <taxon>Sar</taxon>
        <taxon>Stramenopiles</taxon>
        <taxon>Oomycota</taxon>
        <taxon>Peronosporomycetes</taxon>
        <taxon>Peronosporales</taxon>
        <taxon>Peronosporaceae</taxon>
        <taxon>Phytophthora</taxon>
    </lineage>
</organism>
<reference evidence="1 2" key="1">
    <citation type="journal article" date="2006" name="Science">
        <title>Phytophthora genome sequences uncover evolutionary origins and mechanisms of pathogenesis.</title>
        <authorList>
            <person name="Tyler B.M."/>
            <person name="Tripathy S."/>
            <person name="Zhang X."/>
            <person name="Dehal P."/>
            <person name="Jiang R.H."/>
            <person name="Aerts A."/>
            <person name="Arredondo F.D."/>
            <person name="Baxter L."/>
            <person name="Bensasson D."/>
            <person name="Beynon J.L."/>
            <person name="Chapman J."/>
            <person name="Damasceno C.M."/>
            <person name="Dorrance A.E."/>
            <person name="Dou D."/>
            <person name="Dickerman A.W."/>
            <person name="Dubchak I.L."/>
            <person name="Garbelotto M."/>
            <person name="Gijzen M."/>
            <person name="Gordon S.G."/>
            <person name="Govers F."/>
            <person name="Grunwald N.J."/>
            <person name="Huang W."/>
            <person name="Ivors K.L."/>
            <person name="Jones R.W."/>
            <person name="Kamoun S."/>
            <person name="Krampis K."/>
            <person name="Lamour K.H."/>
            <person name="Lee M.K."/>
            <person name="McDonald W.H."/>
            <person name="Medina M."/>
            <person name="Meijer H.J."/>
            <person name="Nordberg E.K."/>
            <person name="Maclean D.J."/>
            <person name="Ospina-Giraldo M.D."/>
            <person name="Morris P.F."/>
            <person name="Phuntumart V."/>
            <person name="Putnam N.H."/>
            <person name="Rash S."/>
            <person name="Rose J.K."/>
            <person name="Sakihama Y."/>
            <person name="Salamov A.A."/>
            <person name="Savidor A."/>
            <person name="Scheuring C.F."/>
            <person name="Smith B.M."/>
            <person name="Sobral B.W."/>
            <person name="Terry A."/>
            <person name="Torto-Alalibo T.A."/>
            <person name="Win J."/>
            <person name="Xu Z."/>
            <person name="Zhang H."/>
            <person name="Grigoriev I.V."/>
            <person name="Rokhsar D.S."/>
            <person name="Boore J.L."/>
        </authorList>
    </citation>
    <scope>NUCLEOTIDE SEQUENCE [LARGE SCALE GENOMIC DNA]</scope>
    <source>
        <strain evidence="1 2">P6497</strain>
    </source>
</reference>
<dbReference type="InParanoid" id="G4ZBH9"/>
<evidence type="ECO:0000313" key="1">
    <source>
        <dbReference type="EMBL" id="EGZ19901.1"/>
    </source>
</evidence>
<evidence type="ECO:0000313" key="2">
    <source>
        <dbReference type="Proteomes" id="UP000002640"/>
    </source>
</evidence>
<dbReference type="GeneID" id="20651357"/>
<dbReference type="KEGG" id="psoj:PHYSODRAFT_403700"/>